<evidence type="ECO:0000259" key="1">
    <source>
        <dbReference type="Pfam" id="PF00656"/>
    </source>
</evidence>
<dbReference type="InterPro" id="IPR029030">
    <property type="entry name" value="Caspase-like_dom_sf"/>
</dbReference>
<dbReference type="EMBL" id="JBIBEG010000003">
    <property type="protein sequence ID" value="MFF5897033.1"/>
    <property type="molecule type" value="Genomic_DNA"/>
</dbReference>
<evidence type="ECO:0000313" key="3">
    <source>
        <dbReference type="Proteomes" id="UP001602322"/>
    </source>
</evidence>
<protein>
    <submittedName>
        <fullName evidence="2">Caspase family protein</fullName>
    </submittedName>
</protein>
<gene>
    <name evidence="2" type="ORF">ACFY8O_14005</name>
</gene>
<comment type="caution">
    <text evidence="2">The sequence shown here is derived from an EMBL/GenBank/DDBJ whole genome shotgun (WGS) entry which is preliminary data.</text>
</comment>
<dbReference type="Pfam" id="PF00656">
    <property type="entry name" value="Peptidase_C14"/>
    <property type="match status" value="1"/>
</dbReference>
<dbReference type="Gene3D" id="3.40.50.1460">
    <property type="match status" value="1"/>
</dbReference>
<accession>A0ABW6X774</accession>
<feature type="domain" description="Peptidase C14 caspase" evidence="1">
    <location>
        <begin position="9"/>
        <end position="198"/>
    </location>
</feature>
<keyword evidence="3" id="KW-1185">Reference proteome</keyword>
<dbReference type="Proteomes" id="UP001602322">
    <property type="component" value="Unassembled WGS sequence"/>
</dbReference>
<proteinExistence type="predicted"/>
<dbReference type="RefSeq" id="WP_387901706.1">
    <property type="nucleotide sequence ID" value="NZ_JBIBEG010000003.1"/>
</dbReference>
<organism evidence="2 3">
    <name type="scientific">Streptomyces argenteolus</name>
    <dbReference type="NCBI Taxonomy" id="67274"/>
    <lineage>
        <taxon>Bacteria</taxon>
        <taxon>Bacillati</taxon>
        <taxon>Actinomycetota</taxon>
        <taxon>Actinomycetes</taxon>
        <taxon>Kitasatosporales</taxon>
        <taxon>Streptomycetaceae</taxon>
        <taxon>Streptomyces</taxon>
    </lineage>
</organism>
<evidence type="ECO:0000313" key="2">
    <source>
        <dbReference type="EMBL" id="MFF5897033.1"/>
    </source>
</evidence>
<dbReference type="SUPFAM" id="SSF52129">
    <property type="entry name" value="Caspase-like"/>
    <property type="match status" value="1"/>
</dbReference>
<dbReference type="NCBIfam" id="NF047832">
    <property type="entry name" value="caspase_w_EACC1"/>
    <property type="match status" value="1"/>
</dbReference>
<name>A0ABW6X774_9ACTN</name>
<reference evidence="2 3" key="1">
    <citation type="submission" date="2024-10" db="EMBL/GenBank/DDBJ databases">
        <title>The Natural Products Discovery Center: Release of the First 8490 Sequenced Strains for Exploring Actinobacteria Biosynthetic Diversity.</title>
        <authorList>
            <person name="Kalkreuter E."/>
            <person name="Kautsar S.A."/>
            <person name="Yang D."/>
            <person name="Bader C.D."/>
            <person name="Teijaro C.N."/>
            <person name="Fluegel L."/>
            <person name="Davis C.M."/>
            <person name="Simpson J.R."/>
            <person name="Lauterbach L."/>
            <person name="Steele A.D."/>
            <person name="Gui C."/>
            <person name="Meng S."/>
            <person name="Li G."/>
            <person name="Viehrig K."/>
            <person name="Ye F."/>
            <person name="Su P."/>
            <person name="Kiefer A.F."/>
            <person name="Nichols A."/>
            <person name="Cepeda A.J."/>
            <person name="Yan W."/>
            <person name="Fan B."/>
            <person name="Jiang Y."/>
            <person name="Adhikari A."/>
            <person name="Zheng C.-J."/>
            <person name="Schuster L."/>
            <person name="Cowan T.M."/>
            <person name="Smanski M.J."/>
            <person name="Chevrette M.G."/>
            <person name="De Carvalho L.P.S."/>
            <person name="Shen B."/>
        </authorList>
    </citation>
    <scope>NUCLEOTIDE SEQUENCE [LARGE SCALE GENOMIC DNA]</scope>
    <source>
        <strain evidence="2 3">NPDC012540</strain>
    </source>
</reference>
<sequence length="745" mass="81970">MRLPDPHTSVAVLIGTADYNVPALPGLPAVRNNLSALAAVLTDPEIGGFTADRCIVLPDPHTVRGVYRSLRGLASTADDTLFLYYAGHGLTGPQNELYLSLADTDPDELVVSALPYTLIREIVEESPAANRVVVLDCCFSGRAIPGMTTPEESFAGQVSIEGTYTLTSTAANAVALAPEGASFTAFTGELLRLLRNGLPHGHEFLTFGTVYRELLRTMVKRNLPRPMNRGTGTVDQLAIARNRRFEGLARGESTPARALGLDVDPGGTHSTGVVVPAGDFPTRSTGLVALARRQCRREMELLIGTTSAGGDVLDHQHLPALYVDRPAMREAWSRFLLSGDVVFSAVGEAGRGKTSFLCMLATELAAVSPVLFYHGSQLDGPLTDALAHDLELPVARPGTIQEIARQAADRRSTLFVVIDALNERAADRDSLRRELNDLARDIRTNEWPIRIVVSCRAGDWLFWVRNARHMLGHFGRAVYRDEILMNSSMPGTPVAAFRQDEMRDAWRAYKKGFALGGELPHRLRPLIREPIFLRLIAEMYRGTTPALERTTSRGALIDRFFSERFPDGSDSIEVMAFLYRVSELVLERQRPSVPVSALHPADLPACRRLLVEGVLTEKNGTLAFRFEMILEHVVAQYLRQQLPDRPEADEVAALVAELSRSRLVNSPGIVENLLLALRDRPEAMLRTLRSLASHEDRWRAVACSVAAELDLPPRRLLPAVKILAASDNYLIRTLSADTLVGWIDR</sequence>
<dbReference type="InterPro" id="IPR011600">
    <property type="entry name" value="Pept_C14_caspase"/>
</dbReference>